<sequence>MALPSELIDRIAHLLPPADRRSLAAVCTTLHAARCRWFRGAVVQASAGDNWLDELAVWLEERQACAGCRHLLWEATQGLDPADVWRFFVELSSIPRPSHHEQQVAAYLLAWAQERGLASRQDGAGNVLIYRNGTGGGEEAPPVVLQAHTDMVPATAPGVQHNWSADPIPLVRDGDWIRANGTTLGADDGIGVAAILAVLDQPADALLPPIQALFTTNEDDGFTGAQGLDPDMLAGAQWLINLDSGEFRKVYIGSAGGGSSELELVLPLEAGPAGGVLLEVQVSGLLGGHSGLDISKPRANAAKLLAALAHTLLEAEPKARLVNMTAVTAANAIPPAGAAHLVVPAGHAEQANATLQARWAELQQQYGSLETSMALSISQRKTDKGQRVLEPDAAARLVGLVRALPNGVLKCDSTLPGQAETSTSLDILKTTAAGTATATFELDLLTRSSLDSVADWRAIIAEIGQHYGARVSQGETYPGWPAQPDSLLANITAEAYAAVTGQQPELVAVHAGLEVGYILAKLPHTVEAIAIGPTILDEHTVNERVSISSVQSFHAALLGTLGRLAELQ</sequence>
<dbReference type="GO" id="GO:0070573">
    <property type="term" value="F:metallodipeptidase activity"/>
    <property type="evidence" value="ECO:0007669"/>
    <property type="project" value="TreeGrafter"/>
</dbReference>
<keyword evidence="4" id="KW-0479">Metal-binding</keyword>
<evidence type="ECO:0000256" key="8">
    <source>
        <dbReference type="ARBA" id="ARBA00023285"/>
    </source>
</evidence>
<dbReference type="PRINTS" id="PR00934">
    <property type="entry name" value="XHISDIPTASE"/>
</dbReference>
<evidence type="ECO:0000256" key="2">
    <source>
        <dbReference type="ARBA" id="ARBA00001947"/>
    </source>
</evidence>
<dbReference type="NCBIfam" id="TIGR01893">
    <property type="entry name" value="aa-his-dipept"/>
    <property type="match status" value="1"/>
</dbReference>
<name>A0A2P6TRI8_CHLSO</name>
<evidence type="ECO:0000256" key="5">
    <source>
        <dbReference type="ARBA" id="ARBA00022801"/>
    </source>
</evidence>
<dbReference type="InterPro" id="IPR002933">
    <property type="entry name" value="Peptidase_M20"/>
</dbReference>
<protein>
    <submittedName>
        <fullName evidence="9">Aminoacyl-histidine dipeptidase</fullName>
    </submittedName>
</protein>
<evidence type="ECO:0000313" key="9">
    <source>
        <dbReference type="EMBL" id="PRW56679.1"/>
    </source>
</evidence>
<dbReference type="PANTHER" id="PTHR43501:SF1">
    <property type="entry name" value="CYTOSOL NON-SPECIFIC DIPEPTIDASE"/>
    <property type="match status" value="1"/>
</dbReference>
<evidence type="ECO:0000256" key="6">
    <source>
        <dbReference type="ARBA" id="ARBA00022833"/>
    </source>
</evidence>
<dbReference type="GO" id="GO:0006508">
    <property type="term" value="P:proteolysis"/>
    <property type="evidence" value="ECO:0007669"/>
    <property type="project" value="UniProtKB-KW"/>
</dbReference>
<dbReference type="OrthoDB" id="191370at2759"/>
<dbReference type="SUPFAM" id="SSF53187">
    <property type="entry name" value="Zn-dependent exopeptidases"/>
    <property type="match status" value="1"/>
</dbReference>
<dbReference type="GO" id="GO:0005829">
    <property type="term" value="C:cytosol"/>
    <property type="evidence" value="ECO:0007669"/>
    <property type="project" value="TreeGrafter"/>
</dbReference>
<comment type="caution">
    <text evidence="9">The sequence shown here is derived from an EMBL/GenBank/DDBJ whole genome shotgun (WGS) entry which is preliminary data.</text>
</comment>
<dbReference type="PANTHER" id="PTHR43501">
    <property type="entry name" value="CYTOSOL NON-SPECIFIC DIPEPTIDASE"/>
    <property type="match status" value="1"/>
</dbReference>
<keyword evidence="7" id="KW-0482">Metalloprotease</keyword>
<keyword evidence="5" id="KW-0378">Hydrolase</keyword>
<dbReference type="FunFam" id="3.40.630.10:FF:000015">
    <property type="entry name" value="Aminoacyl-histidine dipeptidase PepD"/>
    <property type="match status" value="1"/>
</dbReference>
<dbReference type="GO" id="GO:0046872">
    <property type="term" value="F:metal ion binding"/>
    <property type="evidence" value="ECO:0007669"/>
    <property type="project" value="UniProtKB-KW"/>
</dbReference>
<keyword evidence="3" id="KW-0645">Protease</keyword>
<organism evidence="9 10">
    <name type="scientific">Chlorella sorokiniana</name>
    <name type="common">Freshwater green alga</name>
    <dbReference type="NCBI Taxonomy" id="3076"/>
    <lineage>
        <taxon>Eukaryota</taxon>
        <taxon>Viridiplantae</taxon>
        <taxon>Chlorophyta</taxon>
        <taxon>core chlorophytes</taxon>
        <taxon>Trebouxiophyceae</taxon>
        <taxon>Chlorellales</taxon>
        <taxon>Chlorellaceae</taxon>
        <taxon>Chlorella clade</taxon>
        <taxon>Chlorella</taxon>
    </lineage>
</organism>
<evidence type="ECO:0000256" key="3">
    <source>
        <dbReference type="ARBA" id="ARBA00022670"/>
    </source>
</evidence>
<proteinExistence type="predicted"/>
<evidence type="ECO:0000313" key="10">
    <source>
        <dbReference type="Proteomes" id="UP000239899"/>
    </source>
</evidence>
<dbReference type="Pfam" id="PF01546">
    <property type="entry name" value="Peptidase_M20"/>
    <property type="match status" value="1"/>
</dbReference>
<keyword evidence="6" id="KW-0862">Zinc</keyword>
<dbReference type="Proteomes" id="UP000239899">
    <property type="component" value="Unassembled WGS sequence"/>
</dbReference>
<dbReference type="InterPro" id="IPR001160">
    <property type="entry name" value="Peptidase_M20C"/>
</dbReference>
<comment type="cofactor">
    <cofactor evidence="1">
        <name>Co(2+)</name>
        <dbReference type="ChEBI" id="CHEBI:48828"/>
    </cofactor>
</comment>
<dbReference type="CDD" id="cd09917">
    <property type="entry name" value="F-box_SF"/>
    <property type="match status" value="1"/>
</dbReference>
<evidence type="ECO:0000256" key="1">
    <source>
        <dbReference type="ARBA" id="ARBA00001941"/>
    </source>
</evidence>
<evidence type="ECO:0000256" key="7">
    <source>
        <dbReference type="ARBA" id="ARBA00023049"/>
    </source>
</evidence>
<dbReference type="Gene3D" id="3.40.630.10">
    <property type="entry name" value="Zn peptidases"/>
    <property type="match status" value="2"/>
</dbReference>
<dbReference type="EMBL" id="LHPG02000008">
    <property type="protein sequence ID" value="PRW56679.1"/>
    <property type="molecule type" value="Genomic_DNA"/>
</dbReference>
<accession>A0A2P6TRI8</accession>
<dbReference type="AlphaFoldDB" id="A0A2P6TRI8"/>
<reference evidence="9 10" key="1">
    <citation type="journal article" date="2018" name="Plant J.">
        <title>Genome sequences of Chlorella sorokiniana UTEX 1602 and Micractinium conductrix SAG 241.80: implications to maltose excretion by a green alga.</title>
        <authorList>
            <person name="Arriola M.B."/>
            <person name="Velmurugan N."/>
            <person name="Zhang Y."/>
            <person name="Plunkett M.H."/>
            <person name="Hondzo H."/>
            <person name="Barney B.M."/>
        </authorList>
    </citation>
    <scope>NUCLEOTIDE SEQUENCE [LARGE SCALE GENOMIC DNA]</scope>
    <source>
        <strain evidence="10">UTEX 1602</strain>
    </source>
</reference>
<evidence type="ECO:0000256" key="4">
    <source>
        <dbReference type="ARBA" id="ARBA00022723"/>
    </source>
</evidence>
<comment type="cofactor">
    <cofactor evidence="2">
        <name>Zn(2+)</name>
        <dbReference type="ChEBI" id="CHEBI:29105"/>
    </cofactor>
</comment>
<keyword evidence="10" id="KW-1185">Reference proteome</keyword>
<gene>
    <name evidence="9" type="ORF">C2E21_4450</name>
</gene>
<dbReference type="STRING" id="3076.A0A2P6TRI8"/>
<keyword evidence="8" id="KW-0170">Cobalt</keyword>